<dbReference type="RefSeq" id="WP_394822169.1">
    <property type="nucleotide sequence ID" value="NZ_CP089984.1"/>
</dbReference>
<dbReference type="NCBIfam" id="TIGR03806">
    <property type="entry name" value="chp_HNE_0200"/>
    <property type="match status" value="1"/>
</dbReference>
<keyword evidence="3" id="KW-1185">Reference proteome</keyword>
<sequence>MMVMANRIVGFAAAMFVSSLVSCSSSSDPPSGPPAGGDGSYVIQPYETLEEYGLVRIQDGAIVMAKESVHYDLNTPLFSDYAVKERSIYLPRGTSMTYRDDGIFDFPPGAILTKSFGFPKDFRDPKSKVTWIETRLFIRTSTEWRPMVYSWDTEQKRAVQAPGGKTLPIEFIDASGAPQRANYLVPNVNQCPKCHAKGEETVPIGIYAAQMNRPHPYEGGTLANQLTKWRELGLLQGAPASLGGAPRLVPWDDPSSGTVAERARSYLDGNCAYCHSATGEARTSGLFLDLRQTAPVRLGVCKAPVAAGRAGSGLEYDIVPGSPDKSILTFRMNSTEPSVAMPELGRSLIHKEAVSLIHEWIKGLQGSCAPGK</sequence>
<evidence type="ECO:0000313" key="3">
    <source>
        <dbReference type="Proteomes" id="UP001370348"/>
    </source>
</evidence>
<reference evidence="2 3" key="1">
    <citation type="submission" date="2021-12" db="EMBL/GenBank/DDBJ databases">
        <title>Discovery of the Pendulisporaceae a myxobacterial family with distinct sporulation behavior and unique specialized metabolism.</title>
        <authorList>
            <person name="Garcia R."/>
            <person name="Popoff A."/>
            <person name="Bader C.D."/>
            <person name="Loehr J."/>
            <person name="Walesch S."/>
            <person name="Walt C."/>
            <person name="Boldt J."/>
            <person name="Bunk B."/>
            <person name="Haeckl F.J.F.P.J."/>
            <person name="Gunesch A.P."/>
            <person name="Birkelbach J."/>
            <person name="Nuebel U."/>
            <person name="Pietschmann T."/>
            <person name="Bach T."/>
            <person name="Mueller R."/>
        </authorList>
    </citation>
    <scope>NUCLEOTIDE SEQUENCE [LARGE SCALE GENOMIC DNA]</scope>
    <source>
        <strain evidence="2 3">MSr11954</strain>
    </source>
</reference>
<gene>
    <name evidence="2" type="ORF">LZC94_32455</name>
</gene>
<evidence type="ECO:0000313" key="2">
    <source>
        <dbReference type="EMBL" id="WXB12547.1"/>
    </source>
</evidence>
<organism evidence="2 3">
    <name type="scientific">Pendulispora albinea</name>
    <dbReference type="NCBI Taxonomy" id="2741071"/>
    <lineage>
        <taxon>Bacteria</taxon>
        <taxon>Pseudomonadati</taxon>
        <taxon>Myxococcota</taxon>
        <taxon>Myxococcia</taxon>
        <taxon>Myxococcales</taxon>
        <taxon>Sorangiineae</taxon>
        <taxon>Pendulisporaceae</taxon>
        <taxon>Pendulispora</taxon>
    </lineage>
</organism>
<feature type="signal peptide" evidence="1">
    <location>
        <begin position="1"/>
        <end position="27"/>
    </location>
</feature>
<feature type="chain" id="PRO_5047078630" description="Cytochrome c domain-containing protein" evidence="1">
    <location>
        <begin position="28"/>
        <end position="372"/>
    </location>
</feature>
<evidence type="ECO:0000256" key="1">
    <source>
        <dbReference type="SAM" id="SignalP"/>
    </source>
</evidence>
<protein>
    <recommendedName>
        <fullName evidence="4">Cytochrome c domain-containing protein</fullName>
    </recommendedName>
</protein>
<proteinExistence type="predicted"/>
<evidence type="ECO:0008006" key="4">
    <source>
        <dbReference type="Google" id="ProtNLM"/>
    </source>
</evidence>
<dbReference type="Proteomes" id="UP001370348">
    <property type="component" value="Chromosome"/>
</dbReference>
<keyword evidence="1" id="KW-0732">Signal</keyword>
<name>A0ABZ2LNQ8_9BACT</name>
<accession>A0ABZ2LNQ8</accession>
<dbReference type="EMBL" id="CP089984">
    <property type="protein sequence ID" value="WXB12547.1"/>
    <property type="molecule type" value="Genomic_DNA"/>
</dbReference>
<dbReference type="InterPro" id="IPR022269">
    <property type="entry name" value="SO_2930-like_C"/>
</dbReference>
<dbReference type="PROSITE" id="PS51257">
    <property type="entry name" value="PROKAR_LIPOPROTEIN"/>
    <property type="match status" value="1"/>
</dbReference>